<evidence type="ECO:0000256" key="5">
    <source>
        <dbReference type="ARBA" id="ARBA00023136"/>
    </source>
</evidence>
<dbReference type="GO" id="GO:0006635">
    <property type="term" value="P:fatty acid beta-oxidation"/>
    <property type="evidence" value="ECO:0007669"/>
    <property type="project" value="TreeGrafter"/>
</dbReference>
<dbReference type="Gene3D" id="3.40.50.300">
    <property type="entry name" value="P-loop containing nucleotide triphosphate hydrolases"/>
    <property type="match status" value="1"/>
</dbReference>
<dbReference type="InterPro" id="IPR050835">
    <property type="entry name" value="ABC_transporter_sub-D"/>
</dbReference>
<dbReference type="GO" id="GO:0005778">
    <property type="term" value="C:peroxisomal membrane"/>
    <property type="evidence" value="ECO:0007669"/>
    <property type="project" value="TreeGrafter"/>
</dbReference>
<dbReference type="CDD" id="cd03223">
    <property type="entry name" value="ABCD_peroxisomal_ALDP"/>
    <property type="match status" value="1"/>
</dbReference>
<dbReference type="InterPro" id="IPR017871">
    <property type="entry name" value="ABC_transporter-like_CS"/>
</dbReference>
<dbReference type="AlphaFoldDB" id="A0A8J5HLY4"/>
<reference evidence="7 8" key="1">
    <citation type="submission" date="2020-08" db="EMBL/GenBank/DDBJ databases">
        <title>Plant Genome Project.</title>
        <authorList>
            <person name="Zhang R.-G."/>
        </authorList>
    </citation>
    <scope>NUCLEOTIDE SEQUENCE [LARGE SCALE GENOMIC DNA]</scope>
    <source>
        <tissue evidence="7">Rhizome</tissue>
    </source>
</reference>
<keyword evidence="4" id="KW-1133">Transmembrane helix</keyword>
<comment type="similarity">
    <text evidence="1">Belongs to the ABC transporter superfamily. ABCD family. Peroxisomal fatty acyl CoA transporter (TC 3.A.1.203) subfamily.</text>
</comment>
<dbReference type="PROSITE" id="PS00211">
    <property type="entry name" value="ABC_TRANSPORTER_1"/>
    <property type="match status" value="1"/>
</dbReference>
<protein>
    <recommendedName>
        <fullName evidence="6">ABC transporter domain-containing protein</fullName>
    </recommendedName>
</protein>
<dbReference type="GO" id="GO:0016887">
    <property type="term" value="F:ATP hydrolysis activity"/>
    <property type="evidence" value="ECO:0007669"/>
    <property type="project" value="InterPro"/>
</dbReference>
<dbReference type="GO" id="GO:0042626">
    <property type="term" value="F:ATPase-coupled transmembrane transporter activity"/>
    <property type="evidence" value="ECO:0007669"/>
    <property type="project" value="TreeGrafter"/>
</dbReference>
<dbReference type="GO" id="GO:0015910">
    <property type="term" value="P:long-chain fatty acid import into peroxisome"/>
    <property type="evidence" value="ECO:0007669"/>
    <property type="project" value="TreeGrafter"/>
</dbReference>
<evidence type="ECO:0000259" key="6">
    <source>
        <dbReference type="PROSITE" id="PS50893"/>
    </source>
</evidence>
<dbReference type="GO" id="GO:0007031">
    <property type="term" value="P:peroxisome organization"/>
    <property type="evidence" value="ECO:0007669"/>
    <property type="project" value="TreeGrafter"/>
</dbReference>
<dbReference type="GO" id="GO:0042760">
    <property type="term" value="P:very long-chain fatty acid catabolic process"/>
    <property type="evidence" value="ECO:0007669"/>
    <property type="project" value="TreeGrafter"/>
</dbReference>
<keyword evidence="2" id="KW-0813">Transport</keyword>
<evidence type="ECO:0000256" key="3">
    <source>
        <dbReference type="ARBA" id="ARBA00022692"/>
    </source>
</evidence>
<comment type="caution">
    <text evidence="7">The sequence shown here is derived from an EMBL/GenBank/DDBJ whole genome shotgun (WGS) entry which is preliminary data.</text>
</comment>
<proteinExistence type="inferred from homology"/>
<name>A0A8J5HLY4_ZINOF</name>
<dbReference type="EMBL" id="JACMSC010000003">
    <property type="protein sequence ID" value="KAG6529361.1"/>
    <property type="molecule type" value="Genomic_DNA"/>
</dbReference>
<dbReference type="SUPFAM" id="SSF52540">
    <property type="entry name" value="P-loop containing nucleoside triphosphate hydrolases"/>
    <property type="match status" value="1"/>
</dbReference>
<dbReference type="InterPro" id="IPR027417">
    <property type="entry name" value="P-loop_NTPase"/>
</dbReference>
<keyword evidence="5" id="KW-0472">Membrane</keyword>
<dbReference type="PROSITE" id="PS50893">
    <property type="entry name" value="ABC_TRANSPORTER_2"/>
    <property type="match status" value="1"/>
</dbReference>
<dbReference type="Proteomes" id="UP000734854">
    <property type="component" value="Unassembled WGS sequence"/>
</dbReference>
<feature type="domain" description="ABC transporter" evidence="6">
    <location>
        <begin position="102"/>
        <end position="345"/>
    </location>
</feature>
<dbReference type="PANTHER" id="PTHR11384">
    <property type="entry name" value="ATP-BINDING CASSETTE, SUB-FAMILY D MEMBER"/>
    <property type="match status" value="1"/>
</dbReference>
<gene>
    <name evidence="7" type="ORF">ZIOFF_011558</name>
</gene>
<evidence type="ECO:0000256" key="2">
    <source>
        <dbReference type="ARBA" id="ARBA00022448"/>
    </source>
</evidence>
<dbReference type="GO" id="GO:0005524">
    <property type="term" value="F:ATP binding"/>
    <property type="evidence" value="ECO:0007669"/>
    <property type="project" value="InterPro"/>
</dbReference>
<evidence type="ECO:0000256" key="1">
    <source>
        <dbReference type="ARBA" id="ARBA00008575"/>
    </source>
</evidence>
<evidence type="ECO:0000256" key="4">
    <source>
        <dbReference type="ARBA" id="ARBA00022989"/>
    </source>
</evidence>
<dbReference type="PANTHER" id="PTHR11384:SF56">
    <property type="entry name" value="ABC TRANSPORTER D FAMILY MEMBER 1"/>
    <property type="match status" value="1"/>
</dbReference>
<sequence length="410" mass="46578">MVDSRFTELLEHCKIHLKNKWLYGILDEFITKQLPHNVTWVLSLLYAMEHEGDRSLTSTQGELAHSLRFLASVVSQSFLAFGDILELHKKFLELSGGINRIFELEELLDAAQSDAEASLSDNTVSNDSNSLPGQDIISFCPNGSGKSSIFRALRGLWPIVSGRLVKPCNVVFYVPQRPYTSLGTLRDQIIYPLSREEAELRMTTMMRIGEKSEATRLLDVHLKTILDGVRLVYLLEREGWDATANWEDVLSLGEQQRLGMARLFFHHPKYGVLDECTNATSVDVEEHLYKLANEMGITVITSSQRPALLPFHSMELKLIDGEGKWELLLSQIASQIFVTLFTKTYISEMDEECISFRYRIDSNAALRCVLIVKGMTRKVVAIEKRAMRILYKVGFNPPREANGQEKQMVN</sequence>
<evidence type="ECO:0000313" key="8">
    <source>
        <dbReference type="Proteomes" id="UP000734854"/>
    </source>
</evidence>
<keyword evidence="3" id="KW-0812">Transmembrane</keyword>
<evidence type="ECO:0000313" key="7">
    <source>
        <dbReference type="EMBL" id="KAG6529361.1"/>
    </source>
</evidence>
<organism evidence="7 8">
    <name type="scientific">Zingiber officinale</name>
    <name type="common">Ginger</name>
    <name type="synonym">Amomum zingiber</name>
    <dbReference type="NCBI Taxonomy" id="94328"/>
    <lineage>
        <taxon>Eukaryota</taxon>
        <taxon>Viridiplantae</taxon>
        <taxon>Streptophyta</taxon>
        <taxon>Embryophyta</taxon>
        <taxon>Tracheophyta</taxon>
        <taxon>Spermatophyta</taxon>
        <taxon>Magnoliopsida</taxon>
        <taxon>Liliopsida</taxon>
        <taxon>Zingiberales</taxon>
        <taxon>Zingiberaceae</taxon>
        <taxon>Zingiber</taxon>
    </lineage>
</organism>
<dbReference type="Pfam" id="PF00005">
    <property type="entry name" value="ABC_tran"/>
    <property type="match status" value="1"/>
</dbReference>
<dbReference type="InterPro" id="IPR003439">
    <property type="entry name" value="ABC_transporter-like_ATP-bd"/>
</dbReference>
<dbReference type="GO" id="GO:0005324">
    <property type="term" value="F:long-chain fatty acid transmembrane transporter activity"/>
    <property type="evidence" value="ECO:0007669"/>
    <property type="project" value="TreeGrafter"/>
</dbReference>
<keyword evidence="8" id="KW-1185">Reference proteome</keyword>
<accession>A0A8J5HLY4</accession>